<dbReference type="SUPFAM" id="SSF63825">
    <property type="entry name" value="YWTD domain"/>
    <property type="match status" value="1"/>
</dbReference>
<evidence type="ECO:0000313" key="3">
    <source>
        <dbReference type="Proteomes" id="UP000049979"/>
    </source>
</evidence>
<accession>A0A0M6WLP1</accession>
<reference evidence="3" key="1">
    <citation type="submission" date="2015-05" db="EMBL/GenBank/DDBJ databases">
        <authorList>
            <consortium name="Pathogen Informatics"/>
        </authorList>
    </citation>
    <scope>NUCLEOTIDE SEQUENCE [LARGE SCALE GENOMIC DNA]</scope>
    <source>
        <strain evidence="3">M72</strain>
    </source>
</reference>
<evidence type="ECO:0000256" key="1">
    <source>
        <dbReference type="ARBA" id="ARBA00004196"/>
    </source>
</evidence>
<evidence type="ECO:0000313" key="2">
    <source>
        <dbReference type="EMBL" id="CRL37948.1"/>
    </source>
</evidence>
<dbReference type="Proteomes" id="UP000049979">
    <property type="component" value="Unassembled WGS sequence"/>
</dbReference>
<dbReference type="NCBIfam" id="TIGR02543">
    <property type="entry name" value="List_Bact_rpt"/>
    <property type="match status" value="1"/>
</dbReference>
<dbReference type="EMBL" id="CVRR01000019">
    <property type="protein sequence ID" value="CRL37948.1"/>
    <property type="molecule type" value="Genomic_DNA"/>
</dbReference>
<dbReference type="RefSeq" id="WP_261291803.1">
    <property type="nucleotide sequence ID" value="NZ_CVRR01000019.1"/>
</dbReference>
<protein>
    <recommendedName>
        <fullName evidence="4">Listeria-Bacteroides repeat domain (List_Bact_rpt)</fullName>
    </recommendedName>
</protein>
<gene>
    <name evidence="2" type="ORF">M72_05331</name>
</gene>
<proteinExistence type="predicted"/>
<organism evidence="2 3">
    <name type="scientific">Roseburia faecis</name>
    <dbReference type="NCBI Taxonomy" id="301302"/>
    <lineage>
        <taxon>Bacteria</taxon>
        <taxon>Bacillati</taxon>
        <taxon>Bacillota</taxon>
        <taxon>Clostridia</taxon>
        <taxon>Lachnospirales</taxon>
        <taxon>Lachnospiraceae</taxon>
        <taxon>Roseburia</taxon>
    </lineage>
</organism>
<evidence type="ECO:0008006" key="4">
    <source>
        <dbReference type="Google" id="ProtNLM"/>
    </source>
</evidence>
<dbReference type="InterPro" id="IPR013378">
    <property type="entry name" value="InlB-like_B-rpt"/>
</dbReference>
<dbReference type="Gene3D" id="2.120.10.30">
    <property type="entry name" value="TolB, C-terminal domain"/>
    <property type="match status" value="1"/>
</dbReference>
<comment type="subcellular location">
    <subcellularLocation>
        <location evidence="1">Cell envelope</location>
    </subcellularLocation>
</comment>
<sequence>MWRQKNSTVFAVLLIAITLNFIVTPTYAKNTELEGENYAPSSSSFQKPANVHTKSDTVTVGYFLGGGIQNSFNKESYPAFSGEQPLYTPYRSGFRFLGWYSDAALHKRIKTIPTDRKDHYILYAKWTAKINNYYNVEYYNYHKRESRFGKNLVLLKDLDYGFYNEIDIPGMPDTREEDVLKEYIFSASQCPQGICLTDEFVLITSYSTEDDCMGELMVFDRETGEYMVTLGMDENSHLGGIAFDGDNVWVCNSYENCVERISYDFIELMAYQNTGDVVDARDVVEEFPVKNTPSCITWYGGRLWIATHTLLVNSRMVAYYLDKKTDKLIALSDYKIPQKVQGVTFDDSGNVYLSTSYGRNQSSYLYCYDSVTALATRPKHPRKKVEMPPASEELDVRDNTLYILFESAGEKYYEGTDGKGKSLFPLDKILKIPIRELDVNGSSTSGT</sequence>
<dbReference type="STRING" id="301302.ERS852420_00647"/>
<dbReference type="Gene3D" id="2.60.40.4270">
    <property type="entry name" value="Listeria-Bacteroides repeat domain"/>
    <property type="match status" value="1"/>
</dbReference>
<keyword evidence="3" id="KW-1185">Reference proteome</keyword>
<dbReference type="GO" id="GO:0030313">
    <property type="term" value="C:cell envelope"/>
    <property type="evidence" value="ECO:0007669"/>
    <property type="project" value="UniProtKB-SubCell"/>
</dbReference>
<dbReference type="InterPro" id="IPR042229">
    <property type="entry name" value="Listeria/Bacterioides_rpt_sf"/>
</dbReference>
<dbReference type="AlphaFoldDB" id="A0A0M6WLP1"/>
<name>A0A0M6WLP1_9FIRM</name>
<dbReference type="InterPro" id="IPR011042">
    <property type="entry name" value="6-blade_b-propeller_TolB-like"/>
</dbReference>